<reference evidence="1 2" key="1">
    <citation type="submission" date="2019-03" db="EMBL/GenBank/DDBJ databases">
        <title>First draft genome of Liparis tanakae, snailfish: a comprehensive survey of snailfish specific genes.</title>
        <authorList>
            <person name="Kim W."/>
            <person name="Song I."/>
            <person name="Jeong J.-H."/>
            <person name="Kim D."/>
            <person name="Kim S."/>
            <person name="Ryu S."/>
            <person name="Song J.Y."/>
            <person name="Lee S.K."/>
        </authorList>
    </citation>
    <scope>NUCLEOTIDE SEQUENCE [LARGE SCALE GENOMIC DNA]</scope>
    <source>
        <tissue evidence="1">Muscle</tissue>
    </source>
</reference>
<proteinExistence type="predicted"/>
<sequence length="187" mass="20029">MLYTNGKQSPGDEEVQWVEACLQVVEWAACWGQRVDVQKVVVAGVPSSYQKEVAVASEVVAGLVTQGSGQAQAKGPGTEIGLLFRREPVLPAPPTPASTPEMRRSTIACLLYMIRCSSEAPPTLVHHTRPSRRGPHPPTAHVMVTSGEQQVQRPALVPVAQYAEGKDQLFNLTCEALNSGTMGCALV</sequence>
<dbReference type="AlphaFoldDB" id="A0A4Z2HKN5"/>
<dbReference type="OrthoDB" id="2101615at2759"/>
<dbReference type="EMBL" id="SRLO01000219">
    <property type="protein sequence ID" value="TNN66449.1"/>
    <property type="molecule type" value="Genomic_DNA"/>
</dbReference>
<keyword evidence="2" id="KW-1185">Reference proteome</keyword>
<protein>
    <submittedName>
        <fullName evidence="1">Uncharacterized protein</fullName>
    </submittedName>
</protein>
<name>A0A4Z2HKN5_9TELE</name>
<accession>A0A4Z2HKN5</accession>
<dbReference type="Proteomes" id="UP000314294">
    <property type="component" value="Unassembled WGS sequence"/>
</dbReference>
<gene>
    <name evidence="1" type="ORF">EYF80_023357</name>
</gene>
<organism evidence="1 2">
    <name type="scientific">Liparis tanakae</name>
    <name type="common">Tanaka's snailfish</name>
    <dbReference type="NCBI Taxonomy" id="230148"/>
    <lineage>
        <taxon>Eukaryota</taxon>
        <taxon>Metazoa</taxon>
        <taxon>Chordata</taxon>
        <taxon>Craniata</taxon>
        <taxon>Vertebrata</taxon>
        <taxon>Euteleostomi</taxon>
        <taxon>Actinopterygii</taxon>
        <taxon>Neopterygii</taxon>
        <taxon>Teleostei</taxon>
        <taxon>Neoteleostei</taxon>
        <taxon>Acanthomorphata</taxon>
        <taxon>Eupercaria</taxon>
        <taxon>Perciformes</taxon>
        <taxon>Cottioidei</taxon>
        <taxon>Cottales</taxon>
        <taxon>Liparidae</taxon>
        <taxon>Liparis</taxon>
    </lineage>
</organism>
<comment type="caution">
    <text evidence="1">The sequence shown here is derived from an EMBL/GenBank/DDBJ whole genome shotgun (WGS) entry which is preliminary data.</text>
</comment>
<evidence type="ECO:0000313" key="1">
    <source>
        <dbReference type="EMBL" id="TNN66449.1"/>
    </source>
</evidence>
<evidence type="ECO:0000313" key="2">
    <source>
        <dbReference type="Proteomes" id="UP000314294"/>
    </source>
</evidence>